<dbReference type="SMART" id="SM00407">
    <property type="entry name" value="IGc1"/>
    <property type="match status" value="1"/>
</dbReference>
<dbReference type="Proteomes" id="UP000265020">
    <property type="component" value="Unassembled WGS sequence"/>
</dbReference>
<dbReference type="AlphaFoldDB" id="A0A3Q2E5H2"/>
<keyword evidence="2" id="KW-0812">Transmembrane</keyword>
<dbReference type="PANTHER" id="PTHR19944:SF86">
    <property type="entry name" value="HLA CLASS II HISTOCOMPATIBILITY ANTIGEN, DR ALPHA CHAIN"/>
    <property type="match status" value="1"/>
</dbReference>
<dbReference type="PANTHER" id="PTHR19944">
    <property type="entry name" value="MHC CLASS II-RELATED"/>
    <property type="match status" value="1"/>
</dbReference>
<keyword evidence="2" id="KW-1133">Transmembrane helix</keyword>
<dbReference type="PROSITE" id="PS50835">
    <property type="entry name" value="IG_LIKE"/>
    <property type="match status" value="1"/>
</dbReference>
<dbReference type="GeneTree" id="ENSGT00940000161847"/>
<keyword evidence="2" id="KW-0472">Membrane</keyword>
<organism evidence="4 5">
    <name type="scientific">Cyprinodon variegatus</name>
    <name type="common">Sheepshead minnow</name>
    <dbReference type="NCBI Taxonomy" id="28743"/>
    <lineage>
        <taxon>Eukaryota</taxon>
        <taxon>Metazoa</taxon>
        <taxon>Chordata</taxon>
        <taxon>Craniata</taxon>
        <taxon>Vertebrata</taxon>
        <taxon>Euteleostomi</taxon>
        <taxon>Actinopterygii</taxon>
        <taxon>Neopterygii</taxon>
        <taxon>Teleostei</taxon>
        <taxon>Neoteleostei</taxon>
        <taxon>Acanthomorphata</taxon>
        <taxon>Ovalentaria</taxon>
        <taxon>Atherinomorphae</taxon>
        <taxon>Cyprinodontiformes</taxon>
        <taxon>Cyprinodontidae</taxon>
        <taxon>Cyprinodon</taxon>
    </lineage>
</organism>
<keyword evidence="5" id="KW-1185">Reference proteome</keyword>
<reference evidence="4" key="1">
    <citation type="submission" date="2025-08" db="UniProtKB">
        <authorList>
            <consortium name="Ensembl"/>
        </authorList>
    </citation>
    <scope>IDENTIFICATION</scope>
</reference>
<evidence type="ECO:0000256" key="2">
    <source>
        <dbReference type="SAM" id="Phobius"/>
    </source>
</evidence>
<dbReference type="InterPro" id="IPR003006">
    <property type="entry name" value="Ig/MHC_CS"/>
</dbReference>
<dbReference type="InterPro" id="IPR013783">
    <property type="entry name" value="Ig-like_fold"/>
</dbReference>
<evidence type="ECO:0000256" key="1">
    <source>
        <dbReference type="ARBA" id="ARBA00023319"/>
    </source>
</evidence>
<evidence type="ECO:0000313" key="4">
    <source>
        <dbReference type="Ensembl" id="ENSCVAP00000027508.1"/>
    </source>
</evidence>
<dbReference type="InterPro" id="IPR007110">
    <property type="entry name" value="Ig-like_dom"/>
</dbReference>
<dbReference type="InterPro" id="IPR036179">
    <property type="entry name" value="Ig-like_dom_sf"/>
</dbReference>
<dbReference type="SUPFAM" id="SSF48726">
    <property type="entry name" value="Immunoglobulin"/>
    <property type="match status" value="1"/>
</dbReference>
<sequence>MFNFGLGQIKTRSSIIAYYFKYLIDLFSSYCSFILLNSFLGGHQLCFTYGCFDSSGIFLTVTLNDDEVCYADFKNNILVWDSKLATAVEYEWAYKYAEVCQVQCKKDIYRWKVDPDVRRTTGRNELCEDEENTLVCFINKFYPPALNISWTKNNKEVAVEDPFFKIVSNSDGTFHVFSYLNFVPKQGDIYSCTVKHEALEEPETRTWDVETEERSMGPTVFCISGLILGILGIAAGIFFFRTQPESSRC</sequence>
<keyword evidence="1" id="KW-0393">Immunoglobulin domain</keyword>
<dbReference type="InterPro" id="IPR003597">
    <property type="entry name" value="Ig_C1-set"/>
</dbReference>
<accession>A0A3Q2E5H2</accession>
<feature type="domain" description="Ig-like" evidence="3">
    <location>
        <begin position="115"/>
        <end position="206"/>
    </location>
</feature>
<dbReference type="Gene3D" id="2.60.40.10">
    <property type="entry name" value="Immunoglobulins"/>
    <property type="match status" value="1"/>
</dbReference>
<protein>
    <submittedName>
        <fullName evidence="4">H-2 class II histocompatibility antigen, A-U alpha chain-like</fullName>
    </submittedName>
</protein>
<evidence type="ECO:0000259" key="3">
    <source>
        <dbReference type="PROSITE" id="PS50835"/>
    </source>
</evidence>
<proteinExistence type="predicted"/>
<feature type="transmembrane region" description="Helical" evidence="2">
    <location>
        <begin position="218"/>
        <end position="240"/>
    </location>
</feature>
<dbReference type="Ensembl" id="ENSCVAT00000029996.1">
    <property type="protein sequence ID" value="ENSCVAP00000027508.1"/>
    <property type="gene ID" value="ENSCVAG00000013922.1"/>
</dbReference>
<dbReference type="InterPro" id="IPR050160">
    <property type="entry name" value="MHC/Immunoglobulin"/>
</dbReference>
<reference evidence="4" key="2">
    <citation type="submission" date="2025-09" db="UniProtKB">
        <authorList>
            <consortium name="Ensembl"/>
        </authorList>
    </citation>
    <scope>IDENTIFICATION</scope>
</reference>
<dbReference type="PROSITE" id="PS00290">
    <property type="entry name" value="IG_MHC"/>
    <property type="match status" value="1"/>
</dbReference>
<name>A0A3Q2E5H2_CYPVA</name>
<evidence type="ECO:0000313" key="5">
    <source>
        <dbReference type="Proteomes" id="UP000265020"/>
    </source>
</evidence>
<dbReference type="Pfam" id="PF07654">
    <property type="entry name" value="C1-set"/>
    <property type="match status" value="1"/>
</dbReference>